<dbReference type="EMBL" id="SMMG02000009">
    <property type="protein sequence ID" value="KAA3461920.1"/>
    <property type="molecule type" value="Genomic_DNA"/>
</dbReference>
<keyword evidence="2" id="KW-1185">Reference proteome</keyword>
<sequence>MTSVGMRSPHSKSSMMIPYMRLGSSSRIYYKSALIMLETFYNCLNTYTRMVVDASVNGALLLKSYNEAYEILERISNNNYQW</sequence>
<comment type="caution">
    <text evidence="1">The sequence shown here is derived from an EMBL/GenBank/DDBJ whole genome shotgun (WGS) entry which is preliminary data.</text>
</comment>
<dbReference type="AlphaFoldDB" id="A0A5B6UUZ3"/>
<dbReference type="Proteomes" id="UP000325315">
    <property type="component" value="Unassembled WGS sequence"/>
</dbReference>
<gene>
    <name evidence="1" type="ORF">EPI10_028454</name>
</gene>
<organism evidence="1 2">
    <name type="scientific">Gossypium australe</name>
    <dbReference type="NCBI Taxonomy" id="47621"/>
    <lineage>
        <taxon>Eukaryota</taxon>
        <taxon>Viridiplantae</taxon>
        <taxon>Streptophyta</taxon>
        <taxon>Embryophyta</taxon>
        <taxon>Tracheophyta</taxon>
        <taxon>Spermatophyta</taxon>
        <taxon>Magnoliopsida</taxon>
        <taxon>eudicotyledons</taxon>
        <taxon>Gunneridae</taxon>
        <taxon>Pentapetalae</taxon>
        <taxon>rosids</taxon>
        <taxon>malvids</taxon>
        <taxon>Malvales</taxon>
        <taxon>Malvaceae</taxon>
        <taxon>Malvoideae</taxon>
        <taxon>Gossypium</taxon>
    </lineage>
</organism>
<proteinExistence type="predicted"/>
<reference evidence="2" key="1">
    <citation type="journal article" date="2019" name="Plant Biotechnol. J.">
        <title>Genome sequencing of the Australian wild diploid species Gossypium australe highlights disease resistance and delayed gland morphogenesis.</title>
        <authorList>
            <person name="Cai Y."/>
            <person name="Cai X."/>
            <person name="Wang Q."/>
            <person name="Wang P."/>
            <person name="Zhang Y."/>
            <person name="Cai C."/>
            <person name="Xu Y."/>
            <person name="Wang K."/>
            <person name="Zhou Z."/>
            <person name="Wang C."/>
            <person name="Geng S."/>
            <person name="Li B."/>
            <person name="Dong Q."/>
            <person name="Hou Y."/>
            <person name="Wang H."/>
            <person name="Ai P."/>
            <person name="Liu Z."/>
            <person name="Yi F."/>
            <person name="Sun M."/>
            <person name="An G."/>
            <person name="Cheng J."/>
            <person name="Zhang Y."/>
            <person name="Shi Q."/>
            <person name="Xie Y."/>
            <person name="Shi X."/>
            <person name="Chang Y."/>
            <person name="Huang F."/>
            <person name="Chen Y."/>
            <person name="Hong S."/>
            <person name="Mi L."/>
            <person name="Sun Q."/>
            <person name="Zhang L."/>
            <person name="Zhou B."/>
            <person name="Peng R."/>
            <person name="Zhang X."/>
            <person name="Liu F."/>
        </authorList>
    </citation>
    <scope>NUCLEOTIDE SEQUENCE [LARGE SCALE GENOMIC DNA]</scope>
    <source>
        <strain evidence="2">cv. PA1801</strain>
    </source>
</reference>
<name>A0A5B6UUZ3_9ROSI</name>
<evidence type="ECO:0000313" key="1">
    <source>
        <dbReference type="EMBL" id="KAA3461920.1"/>
    </source>
</evidence>
<protein>
    <submittedName>
        <fullName evidence="1">Uncharacterized protein</fullName>
    </submittedName>
</protein>
<accession>A0A5B6UUZ3</accession>
<dbReference type="OrthoDB" id="986409at2759"/>
<evidence type="ECO:0000313" key="2">
    <source>
        <dbReference type="Proteomes" id="UP000325315"/>
    </source>
</evidence>